<evidence type="ECO:0000256" key="4">
    <source>
        <dbReference type="PROSITE-ProRule" id="PRU00335"/>
    </source>
</evidence>
<feature type="DNA-binding region" description="H-T-H motif" evidence="4">
    <location>
        <begin position="32"/>
        <end position="51"/>
    </location>
</feature>
<dbReference type="Pfam" id="PF00440">
    <property type="entry name" value="TetR_N"/>
    <property type="match status" value="1"/>
</dbReference>
<sequence length="190" mass="20692">MPYPEGHKLKIRGRIIESAAKAFRTNGIREISVPVIMKGAGLTHGGFYSHFDNKEQLVSETCRYAISDTIALLQKAADQAGEESKIDAVISFYLSPYHRDRTEIGCILPALSGEISRSSEEVGQVFTQELQRMIDFICDLAKIDHATGNAVISLMVGTIVLARSVSDPKLSDHLLSAGKQSAKGLIENST</sequence>
<keyword evidence="7" id="KW-1185">Reference proteome</keyword>
<dbReference type="RefSeq" id="WP_344915314.1">
    <property type="nucleotide sequence ID" value="NZ_BAAAYO010000014.1"/>
</dbReference>
<proteinExistence type="predicted"/>
<keyword evidence="2 4" id="KW-0238">DNA-binding</keyword>
<dbReference type="SUPFAM" id="SSF48498">
    <property type="entry name" value="Tetracyclin repressor-like, C-terminal domain"/>
    <property type="match status" value="1"/>
</dbReference>
<dbReference type="InterPro" id="IPR001647">
    <property type="entry name" value="HTH_TetR"/>
</dbReference>
<gene>
    <name evidence="6" type="ORF">ACFFNY_20465</name>
</gene>
<dbReference type="EMBL" id="JBHMAG010000013">
    <property type="protein sequence ID" value="MFB9753951.1"/>
    <property type="molecule type" value="Genomic_DNA"/>
</dbReference>
<dbReference type="PROSITE" id="PS01081">
    <property type="entry name" value="HTH_TETR_1"/>
    <property type="match status" value="1"/>
</dbReference>
<evidence type="ECO:0000256" key="3">
    <source>
        <dbReference type="ARBA" id="ARBA00023163"/>
    </source>
</evidence>
<feature type="domain" description="HTH tetR-type" evidence="5">
    <location>
        <begin position="9"/>
        <end position="69"/>
    </location>
</feature>
<evidence type="ECO:0000256" key="1">
    <source>
        <dbReference type="ARBA" id="ARBA00023015"/>
    </source>
</evidence>
<dbReference type="Proteomes" id="UP001589619">
    <property type="component" value="Unassembled WGS sequence"/>
</dbReference>
<protein>
    <submittedName>
        <fullName evidence="6">TetR/AcrR family transcriptional regulator</fullName>
    </submittedName>
</protein>
<keyword evidence="3" id="KW-0804">Transcription</keyword>
<organism evidence="6 7">
    <name type="scientific">Paenibacillus hodogayensis</name>
    <dbReference type="NCBI Taxonomy" id="279208"/>
    <lineage>
        <taxon>Bacteria</taxon>
        <taxon>Bacillati</taxon>
        <taxon>Bacillota</taxon>
        <taxon>Bacilli</taxon>
        <taxon>Bacillales</taxon>
        <taxon>Paenibacillaceae</taxon>
        <taxon>Paenibacillus</taxon>
    </lineage>
</organism>
<name>A0ABV5W136_9BACL</name>
<dbReference type="PROSITE" id="PS50977">
    <property type="entry name" value="HTH_TETR_2"/>
    <property type="match status" value="1"/>
</dbReference>
<evidence type="ECO:0000313" key="6">
    <source>
        <dbReference type="EMBL" id="MFB9753951.1"/>
    </source>
</evidence>
<evidence type="ECO:0000256" key="2">
    <source>
        <dbReference type="ARBA" id="ARBA00023125"/>
    </source>
</evidence>
<dbReference type="InterPro" id="IPR023772">
    <property type="entry name" value="DNA-bd_HTH_TetR-type_CS"/>
</dbReference>
<dbReference type="PRINTS" id="PR00455">
    <property type="entry name" value="HTHTETR"/>
</dbReference>
<accession>A0ABV5W136</accession>
<dbReference type="InterPro" id="IPR009057">
    <property type="entry name" value="Homeodomain-like_sf"/>
</dbReference>
<comment type="caution">
    <text evidence="6">The sequence shown here is derived from an EMBL/GenBank/DDBJ whole genome shotgun (WGS) entry which is preliminary data.</text>
</comment>
<keyword evidence="1" id="KW-0805">Transcription regulation</keyword>
<dbReference type="PANTHER" id="PTHR47506:SF7">
    <property type="entry name" value="TRANSCRIPTIONAL REGULATORY PROTEIN"/>
    <property type="match status" value="1"/>
</dbReference>
<evidence type="ECO:0000259" key="5">
    <source>
        <dbReference type="PROSITE" id="PS50977"/>
    </source>
</evidence>
<dbReference type="PANTHER" id="PTHR47506">
    <property type="entry name" value="TRANSCRIPTIONAL REGULATORY PROTEIN"/>
    <property type="match status" value="1"/>
</dbReference>
<dbReference type="InterPro" id="IPR036271">
    <property type="entry name" value="Tet_transcr_reg_TetR-rel_C_sf"/>
</dbReference>
<dbReference type="Gene3D" id="1.10.357.10">
    <property type="entry name" value="Tetracycline Repressor, domain 2"/>
    <property type="match status" value="1"/>
</dbReference>
<dbReference type="SUPFAM" id="SSF46689">
    <property type="entry name" value="Homeodomain-like"/>
    <property type="match status" value="1"/>
</dbReference>
<evidence type="ECO:0000313" key="7">
    <source>
        <dbReference type="Proteomes" id="UP001589619"/>
    </source>
</evidence>
<reference evidence="6 7" key="1">
    <citation type="submission" date="2024-09" db="EMBL/GenBank/DDBJ databases">
        <authorList>
            <person name="Sun Q."/>
            <person name="Mori K."/>
        </authorList>
    </citation>
    <scope>NUCLEOTIDE SEQUENCE [LARGE SCALE GENOMIC DNA]</scope>
    <source>
        <strain evidence="6 7">JCM 12520</strain>
    </source>
</reference>
<dbReference type="Gene3D" id="1.10.10.60">
    <property type="entry name" value="Homeodomain-like"/>
    <property type="match status" value="1"/>
</dbReference>